<evidence type="ECO:0000313" key="12">
    <source>
        <dbReference type="Proteomes" id="UP001329430"/>
    </source>
</evidence>
<dbReference type="Gene3D" id="3.30.70.100">
    <property type="match status" value="1"/>
</dbReference>
<feature type="domain" description="HMA" evidence="10">
    <location>
        <begin position="2"/>
        <end position="64"/>
    </location>
</feature>
<comment type="catalytic activity">
    <reaction evidence="9">
        <text>2 superoxide + 2 H(+) = H2O2 + O2</text>
        <dbReference type="Rhea" id="RHEA:20696"/>
        <dbReference type="ChEBI" id="CHEBI:15378"/>
        <dbReference type="ChEBI" id="CHEBI:15379"/>
        <dbReference type="ChEBI" id="CHEBI:16240"/>
        <dbReference type="ChEBI" id="CHEBI:18421"/>
        <dbReference type="EC" id="1.15.1.1"/>
    </reaction>
</comment>
<dbReference type="SUPFAM" id="SSF55008">
    <property type="entry name" value="HMA, heavy metal-associated domain"/>
    <property type="match status" value="1"/>
</dbReference>
<keyword evidence="12" id="KW-1185">Reference proteome</keyword>
<dbReference type="Proteomes" id="UP001329430">
    <property type="component" value="Chromosome 2"/>
</dbReference>
<dbReference type="Pfam" id="PF00080">
    <property type="entry name" value="Sod_Cu"/>
    <property type="match status" value="1"/>
</dbReference>
<sequence>MSSQIELAVQMTCTSCVKAVRDSLNIPGVSNVVINLENNSVVVDTTLTTSEVLRHLESSGKKAVVKGYAGSLAAVAILDVSKHIQGVVRLVQINSETCVIDGTVDGLKPGKHGLFIHESGDLSNDELNRVYGNLGTITADDHGRATFRFEDKVIDLSNIIGRSLVITEHPDNVNSGKKLTCGIIARSSGLFQNPKTICACDGVSIWDERNKPKSTL</sequence>
<dbReference type="EMBL" id="JAVRBK010000002">
    <property type="protein sequence ID" value="KAK5647569.1"/>
    <property type="molecule type" value="Genomic_DNA"/>
</dbReference>
<name>A0AAN7VPM8_9COLE</name>
<evidence type="ECO:0000256" key="9">
    <source>
        <dbReference type="ARBA" id="ARBA00049204"/>
    </source>
</evidence>
<keyword evidence="5" id="KW-0049">Antioxidant</keyword>
<dbReference type="GO" id="GO:0005507">
    <property type="term" value="F:copper ion binding"/>
    <property type="evidence" value="ECO:0007669"/>
    <property type="project" value="InterPro"/>
</dbReference>
<dbReference type="InterPro" id="IPR001424">
    <property type="entry name" value="SOD_Cu_Zn_dom"/>
</dbReference>
<dbReference type="PROSITE" id="PS50846">
    <property type="entry name" value="HMA_2"/>
    <property type="match status" value="1"/>
</dbReference>
<evidence type="ECO:0000256" key="5">
    <source>
        <dbReference type="ARBA" id="ARBA00022862"/>
    </source>
</evidence>
<dbReference type="InterPro" id="IPR024134">
    <property type="entry name" value="SOD_Cu/Zn_/chaperone"/>
</dbReference>
<dbReference type="InterPro" id="IPR036423">
    <property type="entry name" value="SOD-like_Cu/Zn_dom_sf"/>
</dbReference>
<comment type="similarity">
    <text evidence="7">In the C-terminal section; belongs to the Cu-Zn superoxide dismutase family.</text>
</comment>
<evidence type="ECO:0000256" key="1">
    <source>
        <dbReference type="ARBA" id="ARBA00001973"/>
    </source>
</evidence>
<evidence type="ECO:0000259" key="10">
    <source>
        <dbReference type="PROSITE" id="PS50846"/>
    </source>
</evidence>
<dbReference type="InterPro" id="IPR036163">
    <property type="entry name" value="HMA_dom_sf"/>
</dbReference>
<dbReference type="GO" id="GO:0004784">
    <property type="term" value="F:superoxide dismutase activity"/>
    <property type="evidence" value="ECO:0007669"/>
    <property type="project" value="UniProtKB-EC"/>
</dbReference>
<keyword evidence="3" id="KW-0479">Metal-binding</keyword>
<dbReference type="Gene3D" id="2.60.40.200">
    <property type="entry name" value="Superoxide dismutase, copper/zinc binding domain"/>
    <property type="match status" value="2"/>
</dbReference>
<proteinExistence type="inferred from homology"/>
<accession>A0AAN7VPM8</accession>
<gene>
    <name evidence="11" type="ORF">RI129_002461</name>
</gene>
<dbReference type="CDD" id="cd00371">
    <property type="entry name" value="HMA"/>
    <property type="match status" value="1"/>
</dbReference>
<comment type="cofactor">
    <cofactor evidence="1">
        <name>Cu(2+)</name>
        <dbReference type="ChEBI" id="CHEBI:29036"/>
    </cofactor>
</comment>
<dbReference type="InterPro" id="IPR006121">
    <property type="entry name" value="HMA_dom"/>
</dbReference>
<dbReference type="AlphaFoldDB" id="A0AAN7VPM8"/>
<evidence type="ECO:0000256" key="2">
    <source>
        <dbReference type="ARBA" id="ARBA00012682"/>
    </source>
</evidence>
<protein>
    <recommendedName>
        <fullName evidence="2">superoxide dismutase</fullName>
        <ecNumber evidence="2">1.15.1.1</ecNumber>
    </recommendedName>
    <alternativeName>
        <fullName evidence="8">Superoxide dismutase copper chaperone</fullName>
    </alternativeName>
</protein>
<organism evidence="11 12">
    <name type="scientific">Pyrocoelia pectoralis</name>
    <dbReference type="NCBI Taxonomy" id="417401"/>
    <lineage>
        <taxon>Eukaryota</taxon>
        <taxon>Metazoa</taxon>
        <taxon>Ecdysozoa</taxon>
        <taxon>Arthropoda</taxon>
        <taxon>Hexapoda</taxon>
        <taxon>Insecta</taxon>
        <taxon>Pterygota</taxon>
        <taxon>Neoptera</taxon>
        <taxon>Endopterygota</taxon>
        <taxon>Coleoptera</taxon>
        <taxon>Polyphaga</taxon>
        <taxon>Elateriformia</taxon>
        <taxon>Elateroidea</taxon>
        <taxon>Lampyridae</taxon>
        <taxon>Lampyrinae</taxon>
        <taxon>Pyrocoelia</taxon>
    </lineage>
</organism>
<dbReference type="Pfam" id="PF00403">
    <property type="entry name" value="HMA"/>
    <property type="match status" value="1"/>
</dbReference>
<keyword evidence="4" id="KW-0862">Zinc</keyword>
<evidence type="ECO:0000256" key="7">
    <source>
        <dbReference type="ARBA" id="ARBA00025798"/>
    </source>
</evidence>
<evidence type="ECO:0000256" key="8">
    <source>
        <dbReference type="ARBA" id="ARBA00032899"/>
    </source>
</evidence>
<reference evidence="11 12" key="1">
    <citation type="journal article" date="2024" name="Insects">
        <title>An Improved Chromosome-Level Genome Assembly of the Firefly Pyrocoelia pectoralis.</title>
        <authorList>
            <person name="Fu X."/>
            <person name="Meyer-Rochow V.B."/>
            <person name="Ballantyne L."/>
            <person name="Zhu X."/>
        </authorList>
    </citation>
    <scope>NUCLEOTIDE SEQUENCE [LARGE SCALE GENOMIC DNA]</scope>
    <source>
        <strain evidence="11">XCY_ONT2</strain>
    </source>
</reference>
<keyword evidence="6" id="KW-0560">Oxidoreductase</keyword>
<comment type="caution">
    <text evidence="11">The sequence shown here is derived from an EMBL/GenBank/DDBJ whole genome shotgun (WGS) entry which is preliminary data.</text>
</comment>
<dbReference type="EC" id="1.15.1.1" evidence="2"/>
<dbReference type="PANTHER" id="PTHR10003">
    <property type="entry name" value="SUPEROXIDE DISMUTASE CU-ZN -RELATED"/>
    <property type="match status" value="1"/>
</dbReference>
<evidence type="ECO:0000256" key="4">
    <source>
        <dbReference type="ARBA" id="ARBA00022833"/>
    </source>
</evidence>
<evidence type="ECO:0000256" key="6">
    <source>
        <dbReference type="ARBA" id="ARBA00023002"/>
    </source>
</evidence>
<evidence type="ECO:0000256" key="3">
    <source>
        <dbReference type="ARBA" id="ARBA00022723"/>
    </source>
</evidence>
<dbReference type="SUPFAM" id="SSF49329">
    <property type="entry name" value="Cu,Zn superoxide dismutase-like"/>
    <property type="match status" value="1"/>
</dbReference>
<evidence type="ECO:0000313" key="11">
    <source>
        <dbReference type="EMBL" id="KAK5647569.1"/>
    </source>
</evidence>